<feature type="binding site" evidence="14 16">
    <location>
        <position position="326"/>
    </location>
    <ligand>
        <name>ATP</name>
        <dbReference type="ChEBI" id="CHEBI:30616"/>
    </ligand>
</feature>
<proteinExistence type="inferred from homology"/>
<dbReference type="GO" id="GO:0005829">
    <property type="term" value="C:cytosol"/>
    <property type="evidence" value="ECO:0007669"/>
    <property type="project" value="TreeGrafter"/>
</dbReference>
<feature type="binding site" evidence="14 16">
    <location>
        <position position="204"/>
    </location>
    <ligand>
        <name>ATP</name>
        <dbReference type="ChEBI" id="CHEBI:30616"/>
    </ligand>
</feature>
<evidence type="ECO:0000256" key="8">
    <source>
        <dbReference type="ARBA" id="ARBA00022490"/>
    </source>
</evidence>
<dbReference type="InterPro" id="IPR036043">
    <property type="entry name" value="Phosphoglycerate_kinase_sf"/>
</dbReference>
<comment type="catalytic activity">
    <reaction evidence="1 14 17">
        <text>(2R)-3-phosphoglycerate + ATP = (2R)-3-phospho-glyceroyl phosphate + ADP</text>
        <dbReference type="Rhea" id="RHEA:14801"/>
        <dbReference type="ChEBI" id="CHEBI:30616"/>
        <dbReference type="ChEBI" id="CHEBI:57604"/>
        <dbReference type="ChEBI" id="CHEBI:58272"/>
        <dbReference type="ChEBI" id="CHEBI:456216"/>
        <dbReference type="EC" id="2.7.2.3"/>
    </reaction>
</comment>
<dbReference type="GO" id="GO:0043531">
    <property type="term" value="F:ADP binding"/>
    <property type="evidence" value="ECO:0007669"/>
    <property type="project" value="TreeGrafter"/>
</dbReference>
<evidence type="ECO:0000313" key="19">
    <source>
        <dbReference type="Proteomes" id="UP000078287"/>
    </source>
</evidence>
<dbReference type="PANTHER" id="PTHR11406">
    <property type="entry name" value="PHOSPHOGLYCERATE KINASE"/>
    <property type="match status" value="1"/>
</dbReference>
<dbReference type="Gene3D" id="3.40.50.1260">
    <property type="entry name" value="Phosphoglycerate kinase, N-terminal domain"/>
    <property type="match status" value="2"/>
</dbReference>
<keyword evidence="12 14" id="KW-0067">ATP-binding</keyword>
<keyword evidence="10 14" id="KW-0547">Nucleotide-binding</keyword>
<dbReference type="RefSeq" id="WP_066789588.1">
    <property type="nucleotide sequence ID" value="NZ_LWQS01000071.1"/>
</dbReference>
<dbReference type="Proteomes" id="UP000078287">
    <property type="component" value="Unassembled WGS sequence"/>
</dbReference>
<feature type="binding site" evidence="15">
    <location>
        <position position="37"/>
    </location>
    <ligand>
        <name>(2R)-3-phosphoglycerate</name>
        <dbReference type="ChEBI" id="CHEBI:58272"/>
    </ligand>
</feature>
<dbReference type="PANTHER" id="PTHR11406:SF23">
    <property type="entry name" value="PHOSPHOGLYCERATE KINASE 1, CHLOROPLASTIC-RELATED"/>
    <property type="match status" value="1"/>
</dbReference>
<protein>
    <recommendedName>
        <fullName evidence="7 14">Phosphoglycerate kinase</fullName>
        <ecNumber evidence="6 14">2.7.2.3</ecNumber>
    </recommendedName>
</protein>
<dbReference type="Pfam" id="PF00162">
    <property type="entry name" value="PGK"/>
    <property type="match status" value="1"/>
</dbReference>
<dbReference type="InterPro" id="IPR001576">
    <property type="entry name" value="Phosphoglycerate_kinase"/>
</dbReference>
<dbReference type="EC" id="2.7.2.3" evidence="6 14"/>
<evidence type="ECO:0000256" key="5">
    <source>
        <dbReference type="ARBA" id="ARBA00011245"/>
    </source>
</evidence>
<evidence type="ECO:0000256" key="6">
    <source>
        <dbReference type="ARBA" id="ARBA00013061"/>
    </source>
</evidence>
<feature type="binding site" evidence="14 15">
    <location>
        <begin position="21"/>
        <end position="23"/>
    </location>
    <ligand>
        <name>substrate</name>
    </ligand>
</feature>
<evidence type="ECO:0000256" key="9">
    <source>
        <dbReference type="ARBA" id="ARBA00022679"/>
    </source>
</evidence>
<comment type="pathway">
    <text evidence="3 14">Carbohydrate degradation; glycolysis; pyruvate from D-glyceraldehyde 3-phosphate: step 2/5.</text>
</comment>
<dbReference type="FunFam" id="3.40.50.1260:FF:000002">
    <property type="entry name" value="Phosphoglycerate kinase"/>
    <property type="match status" value="1"/>
</dbReference>
<name>A0A178M6F2_9CHLR</name>
<feature type="binding site" evidence="14 16">
    <location>
        <begin position="355"/>
        <end position="358"/>
    </location>
    <ligand>
        <name>ATP</name>
        <dbReference type="ChEBI" id="CHEBI:30616"/>
    </ligand>
</feature>
<dbReference type="PRINTS" id="PR00477">
    <property type="entry name" value="PHGLYCKINASE"/>
</dbReference>
<dbReference type="STRING" id="1707952.A6A03_02870"/>
<dbReference type="HAMAP" id="MF_00145">
    <property type="entry name" value="Phosphoglyc_kinase"/>
    <property type="match status" value="1"/>
</dbReference>
<comment type="caution">
    <text evidence="18">The sequence shown here is derived from an EMBL/GenBank/DDBJ whole genome shotgun (WGS) entry which is preliminary data.</text>
</comment>
<dbReference type="CDD" id="cd00318">
    <property type="entry name" value="Phosphoglycerate_kinase"/>
    <property type="match status" value="1"/>
</dbReference>
<dbReference type="UniPathway" id="UPA00109">
    <property type="reaction ID" value="UER00185"/>
</dbReference>
<evidence type="ECO:0000256" key="4">
    <source>
        <dbReference type="ARBA" id="ARBA00008982"/>
    </source>
</evidence>
<dbReference type="GO" id="GO:0004618">
    <property type="term" value="F:phosphoglycerate kinase activity"/>
    <property type="evidence" value="ECO:0007669"/>
    <property type="project" value="UniProtKB-UniRule"/>
</dbReference>
<dbReference type="GO" id="GO:0005524">
    <property type="term" value="F:ATP binding"/>
    <property type="evidence" value="ECO:0007669"/>
    <property type="project" value="UniProtKB-KW"/>
</dbReference>
<evidence type="ECO:0000256" key="3">
    <source>
        <dbReference type="ARBA" id="ARBA00004838"/>
    </source>
</evidence>
<evidence type="ECO:0000256" key="13">
    <source>
        <dbReference type="ARBA" id="ARBA00023152"/>
    </source>
</evidence>
<feature type="binding site" evidence="15">
    <location>
        <position position="154"/>
    </location>
    <ligand>
        <name>(2R)-3-phosphoglycerate</name>
        <dbReference type="ChEBI" id="CHEBI:58272"/>
    </ligand>
</feature>
<comment type="subcellular location">
    <subcellularLocation>
        <location evidence="2 14">Cytoplasm</location>
    </subcellularLocation>
</comment>
<evidence type="ECO:0000256" key="14">
    <source>
        <dbReference type="HAMAP-Rule" id="MF_00145"/>
    </source>
</evidence>
<dbReference type="SUPFAM" id="SSF53748">
    <property type="entry name" value="Phosphoglycerate kinase"/>
    <property type="match status" value="1"/>
</dbReference>
<dbReference type="OrthoDB" id="9808460at2"/>
<keyword evidence="19" id="KW-1185">Reference proteome</keyword>
<dbReference type="InterPro" id="IPR015824">
    <property type="entry name" value="Phosphoglycerate_kinase_N"/>
</dbReference>
<evidence type="ECO:0000256" key="12">
    <source>
        <dbReference type="ARBA" id="ARBA00022840"/>
    </source>
</evidence>
<feature type="binding site" evidence="14 15">
    <location>
        <begin position="60"/>
        <end position="63"/>
    </location>
    <ligand>
        <name>substrate</name>
    </ligand>
</feature>
<comment type="similarity">
    <text evidence="4 14 17">Belongs to the phosphoglycerate kinase family.</text>
</comment>
<keyword evidence="13 14" id="KW-0324">Glycolysis</keyword>
<dbReference type="FunFam" id="3.40.50.1260:FF:000007">
    <property type="entry name" value="Phosphoglycerate kinase"/>
    <property type="match status" value="1"/>
</dbReference>
<sequence>MNKKTIRDVDWAGKRALVRVDFNVPLDDQGLITDDTRIRAALPTIRYLLEHGASVVLMSHLGRPKGKPDPKYSLRPVVERLFELLPEATEVKKTEAITGPAAEAAVAMLKPGQVLVLENTRFDPREEKNDPQMAAELAKLGDVYVNDAFGTAHRANASTEGVAHYLPAVAGFLMEKELAYIGGALNNPQRPFVTVIGGAKISDKIGVIENLLGKVDALLIGGGMANTFLLAKGLNLGDSLVEPDSVAVAQQLMAKAEERGARLLLPVDVVIADAFSAEAQRQVVDVNAIPDGWRVLDIGPKTIELYSAEIRSARTVIWNGPMGVFELEPFAAGTRAIAQAMAEASANGAITIVGGGDSVAAVEQAGLAEKMSHVSTGGGASLELLEGRVLPGVAALQDAE</sequence>
<dbReference type="GO" id="GO:0006094">
    <property type="term" value="P:gluconeogenesis"/>
    <property type="evidence" value="ECO:0007669"/>
    <property type="project" value="TreeGrafter"/>
</dbReference>
<gene>
    <name evidence="14 18" type="primary">pgk</name>
    <name evidence="18" type="ORF">A6A03_02870</name>
</gene>
<feature type="binding site" evidence="15">
    <location>
        <position position="121"/>
    </location>
    <ligand>
        <name>(2R)-3-phosphoglycerate</name>
        <dbReference type="ChEBI" id="CHEBI:58272"/>
    </ligand>
</feature>
<evidence type="ECO:0000256" key="7">
    <source>
        <dbReference type="ARBA" id="ARBA00016471"/>
    </source>
</evidence>
<dbReference type="EMBL" id="LWQS01000071">
    <property type="protein sequence ID" value="OAN44106.1"/>
    <property type="molecule type" value="Genomic_DNA"/>
</dbReference>
<evidence type="ECO:0000256" key="16">
    <source>
        <dbReference type="PIRSR" id="PIRSR000724-2"/>
    </source>
</evidence>
<evidence type="ECO:0000256" key="10">
    <source>
        <dbReference type="ARBA" id="ARBA00022741"/>
    </source>
</evidence>
<feature type="binding site" evidence="14">
    <location>
        <position position="154"/>
    </location>
    <ligand>
        <name>substrate</name>
    </ligand>
</feature>
<comment type="caution">
    <text evidence="14">Lacks conserved residue(s) required for the propagation of feature annotation.</text>
</comment>
<evidence type="ECO:0000256" key="17">
    <source>
        <dbReference type="RuleBase" id="RU000532"/>
    </source>
</evidence>
<feature type="binding site" evidence="14">
    <location>
        <position position="37"/>
    </location>
    <ligand>
        <name>substrate</name>
    </ligand>
</feature>
<evidence type="ECO:0000256" key="1">
    <source>
        <dbReference type="ARBA" id="ARBA00000642"/>
    </source>
</evidence>
<dbReference type="AlphaFoldDB" id="A0A178M6F2"/>
<keyword evidence="8 14" id="KW-0963">Cytoplasm</keyword>
<dbReference type="GO" id="GO:0006096">
    <property type="term" value="P:glycolytic process"/>
    <property type="evidence" value="ECO:0007669"/>
    <property type="project" value="UniProtKB-UniRule"/>
</dbReference>
<feature type="binding site" evidence="14">
    <location>
        <position position="121"/>
    </location>
    <ligand>
        <name>substrate</name>
    </ligand>
</feature>
<evidence type="ECO:0000256" key="15">
    <source>
        <dbReference type="PIRSR" id="PIRSR000724-1"/>
    </source>
</evidence>
<reference evidence="18 19" key="1">
    <citation type="submission" date="2016-04" db="EMBL/GenBank/DDBJ databases">
        <title>Chloroflexus islandicus sp. nov., a thermophilic filamentous anoxygenic phototrophic bacterium from geyser Strokkur (Iceland).</title>
        <authorList>
            <person name="Gaisin V.A."/>
            <person name="Kalashnikov A.M."/>
            <person name="Sukhacheva M.V."/>
            <person name="Grouzdev D.S."/>
            <person name="Ivanov T.M."/>
            <person name="Kuznetsov B."/>
            <person name="Gorlenko V.M."/>
        </authorList>
    </citation>
    <scope>NUCLEOTIDE SEQUENCE [LARGE SCALE GENOMIC DNA]</scope>
    <source>
        <strain evidence="19">isl-2</strain>
    </source>
</reference>
<evidence type="ECO:0000256" key="11">
    <source>
        <dbReference type="ARBA" id="ARBA00022777"/>
    </source>
</evidence>
<comment type="subunit">
    <text evidence="5 14">Monomer.</text>
</comment>
<keyword evidence="11 14" id="KW-0418">Kinase</keyword>
<organism evidence="18 19">
    <name type="scientific">Chloroflexus islandicus</name>
    <dbReference type="NCBI Taxonomy" id="1707952"/>
    <lineage>
        <taxon>Bacteria</taxon>
        <taxon>Bacillati</taxon>
        <taxon>Chloroflexota</taxon>
        <taxon>Chloroflexia</taxon>
        <taxon>Chloroflexales</taxon>
        <taxon>Chloroflexineae</taxon>
        <taxon>Chloroflexaceae</taxon>
        <taxon>Chloroflexus</taxon>
    </lineage>
</organism>
<evidence type="ECO:0000313" key="18">
    <source>
        <dbReference type="EMBL" id="OAN44106.1"/>
    </source>
</evidence>
<keyword evidence="9 14" id="KW-0808">Transferase</keyword>
<accession>A0A178M6F2</accession>
<evidence type="ECO:0000256" key="2">
    <source>
        <dbReference type="ARBA" id="ARBA00004496"/>
    </source>
</evidence>
<dbReference type="PIRSF" id="PIRSF000724">
    <property type="entry name" value="Pgk"/>
    <property type="match status" value="1"/>
</dbReference>